<proteinExistence type="predicted"/>
<dbReference type="Proteomes" id="UP000499080">
    <property type="component" value="Unassembled WGS sequence"/>
</dbReference>
<organism evidence="1 2">
    <name type="scientific">Araneus ventricosus</name>
    <name type="common">Orbweaver spider</name>
    <name type="synonym">Epeira ventricosa</name>
    <dbReference type="NCBI Taxonomy" id="182803"/>
    <lineage>
        <taxon>Eukaryota</taxon>
        <taxon>Metazoa</taxon>
        <taxon>Ecdysozoa</taxon>
        <taxon>Arthropoda</taxon>
        <taxon>Chelicerata</taxon>
        <taxon>Arachnida</taxon>
        <taxon>Araneae</taxon>
        <taxon>Araneomorphae</taxon>
        <taxon>Entelegynae</taxon>
        <taxon>Araneoidea</taxon>
        <taxon>Araneidae</taxon>
        <taxon>Araneus</taxon>
    </lineage>
</organism>
<dbReference type="AlphaFoldDB" id="A0A4Y2L7Y3"/>
<protein>
    <submittedName>
        <fullName evidence="1">Uncharacterized protein</fullName>
    </submittedName>
</protein>
<evidence type="ECO:0000313" key="1">
    <source>
        <dbReference type="EMBL" id="GBN10632.1"/>
    </source>
</evidence>
<dbReference type="EMBL" id="BGPR01005487">
    <property type="protein sequence ID" value="GBN10632.1"/>
    <property type="molecule type" value="Genomic_DNA"/>
</dbReference>
<name>A0A4Y2L7Y3_ARAVE</name>
<keyword evidence="2" id="KW-1185">Reference proteome</keyword>
<gene>
    <name evidence="1" type="ORF">AVEN_70879_1</name>
</gene>
<reference evidence="1 2" key="1">
    <citation type="journal article" date="2019" name="Sci. Rep.">
        <title>Orb-weaving spider Araneus ventricosus genome elucidates the spidroin gene catalogue.</title>
        <authorList>
            <person name="Kono N."/>
            <person name="Nakamura H."/>
            <person name="Ohtoshi R."/>
            <person name="Moran D.A.P."/>
            <person name="Shinohara A."/>
            <person name="Yoshida Y."/>
            <person name="Fujiwara M."/>
            <person name="Mori M."/>
            <person name="Tomita M."/>
            <person name="Arakawa K."/>
        </authorList>
    </citation>
    <scope>NUCLEOTIDE SEQUENCE [LARGE SCALE GENOMIC DNA]</scope>
</reference>
<accession>A0A4Y2L7Y3</accession>
<comment type="caution">
    <text evidence="1">The sequence shown here is derived from an EMBL/GenBank/DDBJ whole genome shotgun (WGS) entry which is preliminary data.</text>
</comment>
<evidence type="ECO:0000313" key="2">
    <source>
        <dbReference type="Proteomes" id="UP000499080"/>
    </source>
</evidence>
<sequence length="109" mass="11526">MAHVSDSSKTVNGLISAVPVFPPPVGVVCTPSTATSAFVQCAVATFPLVLARVEQPLRYANFRAPNASSNSSFGISVIWDVSLQRVLNRGRMSRILSMPHSSLSPRASG</sequence>